<dbReference type="AlphaFoldDB" id="A0A183BDF1"/>
<reference evidence="14" key="1">
    <citation type="submission" date="2016-06" db="UniProtKB">
        <authorList>
            <consortium name="WormBaseParasite"/>
        </authorList>
    </citation>
    <scope>IDENTIFICATION</scope>
</reference>
<dbReference type="PANTHER" id="PTHR16036">
    <property type="entry name" value="ANKYRIN REPEAT AND ZINC FINGER DOMAIN-CONTAINING PROTEIN 1"/>
    <property type="match status" value="1"/>
</dbReference>
<evidence type="ECO:0000256" key="5">
    <source>
        <dbReference type="ARBA" id="ARBA00022737"/>
    </source>
</evidence>
<comment type="similarity">
    <text evidence="2 10">Belongs to the ANKZF1/VMS1 family.</text>
</comment>
<dbReference type="WBParaSite" id="ECPE_0001728101-mRNA-1">
    <property type="protein sequence ID" value="ECPE_0001728101-mRNA-1"/>
    <property type="gene ID" value="ECPE_0001728101"/>
</dbReference>
<evidence type="ECO:0000259" key="11">
    <source>
        <dbReference type="PROSITE" id="PS52044"/>
    </source>
</evidence>
<dbReference type="PROSITE" id="PS52044">
    <property type="entry name" value="VLRF1"/>
    <property type="match status" value="1"/>
</dbReference>
<reference evidence="12 13" key="2">
    <citation type="submission" date="2018-11" db="EMBL/GenBank/DDBJ databases">
        <authorList>
            <consortium name="Pathogen Informatics"/>
        </authorList>
    </citation>
    <scope>NUCLEOTIDE SEQUENCE [LARGE SCALE GENOMIC DNA]</scope>
    <source>
        <strain evidence="12 13">Egypt</strain>
    </source>
</reference>
<dbReference type="GO" id="GO:0036503">
    <property type="term" value="P:ERAD pathway"/>
    <property type="evidence" value="ECO:0007669"/>
    <property type="project" value="TreeGrafter"/>
</dbReference>
<keyword evidence="5" id="KW-0677">Repeat</keyword>
<keyword evidence="13" id="KW-1185">Reference proteome</keyword>
<dbReference type="GO" id="GO:0016787">
    <property type="term" value="F:hydrolase activity"/>
    <property type="evidence" value="ECO:0007669"/>
    <property type="project" value="UniProtKB-KW"/>
</dbReference>
<keyword evidence="7 10" id="KW-0378">Hydrolase</keyword>
<feature type="active site" evidence="10">
    <location>
        <position position="60"/>
    </location>
</feature>
<keyword evidence="6 10" id="KW-0255">Endonuclease</keyword>
<keyword evidence="9" id="KW-0175">Coiled coil</keyword>
<protein>
    <submittedName>
        <fullName evidence="14">BVLRF1 domain-containing protein</fullName>
    </submittedName>
</protein>
<gene>
    <name evidence="12" type="ORF">ECPE_LOCUS17236</name>
</gene>
<evidence type="ECO:0000256" key="3">
    <source>
        <dbReference type="ARBA" id="ARBA00022490"/>
    </source>
</evidence>
<dbReference type="GO" id="GO:0004519">
    <property type="term" value="F:endonuclease activity"/>
    <property type="evidence" value="ECO:0007669"/>
    <property type="project" value="UniProtKB-KW"/>
</dbReference>
<comment type="domain">
    <text evidence="10">The VLRF1 domain mediates binding to the 60S ribosomal subunit.</text>
</comment>
<proteinExistence type="inferred from homology"/>
<feature type="domain" description="VLRF1" evidence="11">
    <location>
        <begin position="17"/>
        <end position="163"/>
    </location>
</feature>
<keyword evidence="3 10" id="KW-0963">Cytoplasm</keyword>
<evidence type="ECO:0000256" key="8">
    <source>
        <dbReference type="ARBA" id="ARBA00023043"/>
    </source>
</evidence>
<evidence type="ECO:0000313" key="14">
    <source>
        <dbReference type="WBParaSite" id="ECPE_0001728101-mRNA-1"/>
    </source>
</evidence>
<dbReference type="EMBL" id="UZAN01068189">
    <property type="protein sequence ID" value="VDP94525.1"/>
    <property type="molecule type" value="Genomic_DNA"/>
</dbReference>
<dbReference type="GO" id="GO:0005737">
    <property type="term" value="C:cytoplasm"/>
    <property type="evidence" value="ECO:0007669"/>
    <property type="project" value="UniProtKB-SubCell"/>
</dbReference>
<evidence type="ECO:0000256" key="9">
    <source>
        <dbReference type="ARBA" id="ARBA00023054"/>
    </source>
</evidence>
<dbReference type="Proteomes" id="UP000272942">
    <property type="component" value="Unassembled WGS sequence"/>
</dbReference>
<sequence length="244" mass="26575">MPDSMNELLLSVSRVRQSRRWAVLLYSGGKFAGGIFDGLNEVVHKTLHHYTVRAKQGGGQSAYDASNGGMGGAKSAGASLRRHGEMAIRAEISQLLHGPASSDNSQLDPALLSCPEPDKFAAAACQAGLGMTADDVRVRRIPCRTNEITYSHVKELHKELSSFYVYGKIVDCCPPHPPPPAPPLSLLLLNRQTKLLPTVFHLFSVVPLIITQFLFIENRPVKSAGKLTMTGPKILNWHQNGTNK</sequence>
<organism evidence="14">
    <name type="scientific">Echinostoma caproni</name>
    <dbReference type="NCBI Taxonomy" id="27848"/>
    <lineage>
        <taxon>Eukaryota</taxon>
        <taxon>Metazoa</taxon>
        <taxon>Spiralia</taxon>
        <taxon>Lophotrochozoa</taxon>
        <taxon>Platyhelminthes</taxon>
        <taxon>Trematoda</taxon>
        <taxon>Digenea</taxon>
        <taxon>Plagiorchiida</taxon>
        <taxon>Echinostomata</taxon>
        <taxon>Echinostomatoidea</taxon>
        <taxon>Echinostomatidae</taxon>
        <taxon>Echinostoma</taxon>
    </lineage>
</organism>
<dbReference type="OrthoDB" id="429841at2759"/>
<evidence type="ECO:0000313" key="13">
    <source>
        <dbReference type="Proteomes" id="UP000272942"/>
    </source>
</evidence>
<evidence type="ECO:0000256" key="2">
    <source>
        <dbReference type="ARBA" id="ARBA00009262"/>
    </source>
</evidence>
<evidence type="ECO:0000256" key="6">
    <source>
        <dbReference type="ARBA" id="ARBA00022759"/>
    </source>
</evidence>
<keyword evidence="4 10" id="KW-0540">Nuclease</keyword>
<name>A0A183BDF1_9TREM</name>
<evidence type="ECO:0000256" key="4">
    <source>
        <dbReference type="ARBA" id="ARBA00022722"/>
    </source>
</evidence>
<dbReference type="InterPro" id="IPR041175">
    <property type="entry name" value="VLRF1/Vms1"/>
</dbReference>
<evidence type="ECO:0000313" key="12">
    <source>
        <dbReference type="EMBL" id="VDP94525.1"/>
    </source>
</evidence>
<evidence type="ECO:0000256" key="7">
    <source>
        <dbReference type="ARBA" id="ARBA00022801"/>
    </source>
</evidence>
<accession>A0A183BDF1</accession>
<keyword evidence="8" id="KW-0040">ANK repeat</keyword>
<dbReference type="PANTHER" id="PTHR16036:SF2">
    <property type="entry name" value="TRNA ENDONUCLEASE ANKZF1"/>
    <property type="match status" value="1"/>
</dbReference>
<evidence type="ECO:0000256" key="1">
    <source>
        <dbReference type="ARBA" id="ARBA00004496"/>
    </source>
</evidence>
<evidence type="ECO:0000256" key="10">
    <source>
        <dbReference type="PROSITE-ProRule" id="PRU01389"/>
    </source>
</evidence>
<dbReference type="Pfam" id="PF18826">
    <property type="entry name" value="bVLRF1"/>
    <property type="match status" value="1"/>
</dbReference>
<dbReference type="InterPro" id="IPR047139">
    <property type="entry name" value="ANKZ1/VMS1"/>
</dbReference>
<comment type="subcellular location">
    <subcellularLocation>
        <location evidence="1">Cytoplasm</location>
    </subcellularLocation>
</comment>